<accession>A0ABV6YSB4</accession>
<keyword evidence="7 8" id="KW-0998">Cell outer membrane</keyword>
<keyword evidence="4 8" id="KW-0812">Transmembrane</keyword>
<evidence type="ECO:0000256" key="6">
    <source>
        <dbReference type="ARBA" id="ARBA00023136"/>
    </source>
</evidence>
<dbReference type="InterPro" id="IPR037066">
    <property type="entry name" value="Plug_dom_sf"/>
</dbReference>
<evidence type="ECO:0000256" key="5">
    <source>
        <dbReference type="ARBA" id="ARBA00022729"/>
    </source>
</evidence>
<evidence type="ECO:0000256" key="3">
    <source>
        <dbReference type="ARBA" id="ARBA00022452"/>
    </source>
</evidence>
<evidence type="ECO:0000259" key="11">
    <source>
        <dbReference type="Pfam" id="PF25183"/>
    </source>
</evidence>
<evidence type="ECO:0000256" key="1">
    <source>
        <dbReference type="ARBA" id="ARBA00004571"/>
    </source>
</evidence>
<feature type="chain" id="PRO_5045455433" evidence="9">
    <location>
        <begin position="25"/>
        <end position="935"/>
    </location>
</feature>
<dbReference type="Gene3D" id="2.170.130.10">
    <property type="entry name" value="TonB-dependent receptor, plug domain"/>
    <property type="match status" value="1"/>
</dbReference>
<dbReference type="Gene3D" id="2.40.170.20">
    <property type="entry name" value="TonB-dependent receptor, beta-barrel domain"/>
    <property type="match status" value="1"/>
</dbReference>
<keyword evidence="2 8" id="KW-0813">Transport</keyword>
<keyword evidence="5 9" id="KW-0732">Signal</keyword>
<dbReference type="Proteomes" id="UP001594351">
    <property type="component" value="Unassembled WGS sequence"/>
</dbReference>
<evidence type="ECO:0000313" key="12">
    <source>
        <dbReference type="EMBL" id="MFC1849078.1"/>
    </source>
</evidence>
<dbReference type="PROSITE" id="PS52016">
    <property type="entry name" value="TONB_DEPENDENT_REC_3"/>
    <property type="match status" value="1"/>
</dbReference>
<dbReference type="PANTHER" id="PTHR30069:SF29">
    <property type="entry name" value="HEMOGLOBIN AND HEMOGLOBIN-HAPTOGLOBIN-BINDING PROTEIN 1-RELATED"/>
    <property type="match status" value="1"/>
</dbReference>
<dbReference type="SUPFAM" id="SSF56935">
    <property type="entry name" value="Porins"/>
    <property type="match status" value="1"/>
</dbReference>
<dbReference type="InterPro" id="IPR008969">
    <property type="entry name" value="CarboxyPept-like_regulatory"/>
</dbReference>
<comment type="subcellular location">
    <subcellularLocation>
        <location evidence="1 8">Cell outer membrane</location>
        <topology evidence="1 8">Multi-pass membrane protein</topology>
    </subcellularLocation>
</comment>
<protein>
    <submittedName>
        <fullName evidence="12">TonB-dependent receptor domain-containing protein</fullName>
    </submittedName>
</protein>
<evidence type="ECO:0000256" key="9">
    <source>
        <dbReference type="SAM" id="SignalP"/>
    </source>
</evidence>
<keyword evidence="13" id="KW-1185">Reference proteome</keyword>
<dbReference type="InterPro" id="IPR012910">
    <property type="entry name" value="Plug_dom"/>
</dbReference>
<comment type="similarity">
    <text evidence="8">Belongs to the TonB-dependent receptor family.</text>
</comment>
<keyword evidence="3 8" id="KW-1134">Transmembrane beta strand</keyword>
<evidence type="ECO:0000256" key="8">
    <source>
        <dbReference type="PROSITE-ProRule" id="PRU01360"/>
    </source>
</evidence>
<dbReference type="InterPro" id="IPR057601">
    <property type="entry name" value="Oar-like_b-barrel"/>
</dbReference>
<sequence length="935" mass="105896">MKKYSSVFVCLCIFSFMLAGSAQAALTGNISGTIVDDTGNALPGVMVSVKGTGLPGVRTDTTREDGRYRIVSLPPGKYQVNAELPGFKTVEQREISVKINETSRINLQMQVSTYEEVVVVTAEAPVLDTKTSTIGVNINREFTERLPDSDNFQDAFAMGGGTTGGSNPFVHGGTHVDNLYLFDGVDSTDPVTHTFSANLNADAIEEVEVQTGGFSAEYGKAMGGIVNAVTKTGGNNFEGIIRFKFESDALEAPYDPGKPRFSTDDFFEPTFSLGGPIIKDKIWFFLSYKRSLREGSLDVRMSRDFETNEYEFKTVSTDVLGQFYVGKLTWSVTPSHNIEVFFSTDPMVWENGETLAFRPEAQQNWDQGGERYGANWTYIYSSNLYFDTKYGYSNNFIYITPQNDSGLPHVYDPKAKIHFDNYDTIDENDRSKWSVSTKATLVKDDWHGIHEFKTGFEFQELQEERYINYAGGRSYTIWYYEGDQNYSYHDTSSPLGQYPKQYLTYVDPKPSKAKGEVISFFLQDDWEFQPGLTLNIGLRFDQSKFENKLGEEVHTFDGMIAPRLGFAWDPNNDGKSKFHMSIGRYYNTYDLGIVDINPGPSTISQTWTFDPENPDAGEDGYYLDSESGGETTNDRLDPNTKPEYADEIVLGYDREIKANWSAGVMFIYKQTRDIIEDVGFWEDGDGNAHLATDVDINNQAAVDEWYDRIDEQGDVYYIVMNPSDAYRDYYSIELHSTARTDKFSFEVSYTHSRSEGTNVNVQPGDYFAGNMHHFTGYFDTPYLSDNIDGPLYYDVPHYLKLYASYRLPMGFIIGTHAWWKSGYIYEKYGEHLPGPDGQYDTEDDIHNEDPEYETWACRLIEGRGAGRLPDVVIVDLSIQKDIDFGKWGIMTAIIDIGNFLNNQVNLSRVEDESDWGRETGWAGPTTVTFQLKYEF</sequence>
<organism evidence="12 13">
    <name type="scientific">candidate division CSSED10-310 bacterium</name>
    <dbReference type="NCBI Taxonomy" id="2855610"/>
    <lineage>
        <taxon>Bacteria</taxon>
        <taxon>Bacteria division CSSED10-310</taxon>
    </lineage>
</organism>
<evidence type="ECO:0000256" key="4">
    <source>
        <dbReference type="ARBA" id="ARBA00022692"/>
    </source>
</evidence>
<name>A0ABV6YSB4_UNCC1</name>
<dbReference type="InterPro" id="IPR036942">
    <property type="entry name" value="Beta-barrel_TonB_sf"/>
</dbReference>
<evidence type="ECO:0000313" key="13">
    <source>
        <dbReference type="Proteomes" id="UP001594351"/>
    </source>
</evidence>
<gene>
    <name evidence="12" type="ORF">ACFL27_02615</name>
</gene>
<dbReference type="InterPro" id="IPR039426">
    <property type="entry name" value="TonB-dep_rcpt-like"/>
</dbReference>
<dbReference type="EMBL" id="JBHPBY010000019">
    <property type="protein sequence ID" value="MFC1849078.1"/>
    <property type="molecule type" value="Genomic_DNA"/>
</dbReference>
<evidence type="ECO:0000259" key="10">
    <source>
        <dbReference type="Pfam" id="PF07715"/>
    </source>
</evidence>
<dbReference type="Gene3D" id="2.60.40.1120">
    <property type="entry name" value="Carboxypeptidase-like, regulatory domain"/>
    <property type="match status" value="1"/>
</dbReference>
<keyword evidence="12" id="KW-0675">Receptor</keyword>
<feature type="domain" description="TonB-dependent receptor plug" evidence="10">
    <location>
        <begin position="158"/>
        <end position="225"/>
    </location>
</feature>
<dbReference type="Pfam" id="PF25183">
    <property type="entry name" value="OMP_b-brl_4"/>
    <property type="match status" value="1"/>
</dbReference>
<dbReference type="Pfam" id="PF13620">
    <property type="entry name" value="CarboxypepD_reg"/>
    <property type="match status" value="1"/>
</dbReference>
<dbReference type="SUPFAM" id="SSF49464">
    <property type="entry name" value="Carboxypeptidase regulatory domain-like"/>
    <property type="match status" value="1"/>
</dbReference>
<reference evidence="12 13" key="1">
    <citation type="submission" date="2024-09" db="EMBL/GenBank/DDBJ databases">
        <title>Laminarin stimulates single cell rates of sulfate reduction while oxygen inhibits transcriptomic activity in coastal marine sediment.</title>
        <authorList>
            <person name="Lindsay M."/>
            <person name="Orcutt B."/>
            <person name="Emerson D."/>
            <person name="Stepanauskas R."/>
            <person name="D'Angelo T."/>
        </authorList>
    </citation>
    <scope>NUCLEOTIDE SEQUENCE [LARGE SCALE GENOMIC DNA]</scope>
    <source>
        <strain evidence="12">SAG AM-311-K15</strain>
    </source>
</reference>
<proteinExistence type="inferred from homology"/>
<feature type="domain" description="TonB-dependent transporter Oar-like beta-barrel" evidence="11">
    <location>
        <begin position="557"/>
        <end position="810"/>
    </location>
</feature>
<evidence type="ECO:0000256" key="7">
    <source>
        <dbReference type="ARBA" id="ARBA00023237"/>
    </source>
</evidence>
<comment type="caution">
    <text evidence="12">The sequence shown here is derived from an EMBL/GenBank/DDBJ whole genome shotgun (WGS) entry which is preliminary data.</text>
</comment>
<evidence type="ECO:0000256" key="2">
    <source>
        <dbReference type="ARBA" id="ARBA00022448"/>
    </source>
</evidence>
<feature type="signal peptide" evidence="9">
    <location>
        <begin position="1"/>
        <end position="24"/>
    </location>
</feature>
<dbReference type="PANTHER" id="PTHR30069">
    <property type="entry name" value="TONB-DEPENDENT OUTER MEMBRANE RECEPTOR"/>
    <property type="match status" value="1"/>
</dbReference>
<keyword evidence="6 8" id="KW-0472">Membrane</keyword>
<dbReference type="Pfam" id="PF07715">
    <property type="entry name" value="Plug"/>
    <property type="match status" value="1"/>
</dbReference>